<dbReference type="CDD" id="cd06261">
    <property type="entry name" value="TM_PBP2"/>
    <property type="match status" value="1"/>
</dbReference>
<feature type="domain" description="ABC transmembrane type-1" evidence="10">
    <location>
        <begin position="84"/>
        <end position="277"/>
    </location>
</feature>
<name>A0ABM8AIV9_9DEIO</name>
<dbReference type="Proteomes" id="UP001064971">
    <property type="component" value="Plasmid pDAETH-1"/>
</dbReference>
<dbReference type="SUPFAM" id="SSF161098">
    <property type="entry name" value="MetI-like"/>
    <property type="match status" value="1"/>
</dbReference>
<geneLocation type="plasmid" evidence="11 12">
    <name>pDAETH-1</name>
</geneLocation>
<dbReference type="InterPro" id="IPR035906">
    <property type="entry name" value="MetI-like_sf"/>
</dbReference>
<evidence type="ECO:0000256" key="4">
    <source>
        <dbReference type="ARBA" id="ARBA00022475"/>
    </source>
</evidence>
<keyword evidence="3 9" id="KW-0813">Transport</keyword>
<dbReference type="PANTHER" id="PTHR32243:SF50">
    <property type="entry name" value="MALTOSE_MALTODEXTRIN TRANSPORT SYSTEM PERMEASE PROTEIN MALG"/>
    <property type="match status" value="1"/>
</dbReference>
<dbReference type="PROSITE" id="PS50928">
    <property type="entry name" value="ABC_TM1"/>
    <property type="match status" value="1"/>
</dbReference>
<gene>
    <name evidence="11" type="ORF">DAETH_36820</name>
</gene>
<reference evidence="11" key="1">
    <citation type="submission" date="2022-07" db="EMBL/GenBank/DDBJ databases">
        <title>Complete Genome Sequence of the Radioresistant Bacterium Deinococcus aetherius ST0316, Isolated from the Air Dust collected in Lower Stratosphere above Japan.</title>
        <authorList>
            <person name="Satoh K."/>
            <person name="Hagiwara K."/>
            <person name="Katsumata K."/>
            <person name="Kubo A."/>
            <person name="Yokobori S."/>
            <person name="Yamagishi A."/>
            <person name="Oono Y."/>
            <person name="Narumi I."/>
        </authorList>
    </citation>
    <scope>NUCLEOTIDE SEQUENCE</scope>
    <source>
        <strain evidence="11">ST0316</strain>
        <plasmid evidence="11">pDAETH-1</plasmid>
    </source>
</reference>
<dbReference type="Pfam" id="PF00528">
    <property type="entry name" value="BPD_transp_1"/>
    <property type="match status" value="1"/>
</dbReference>
<keyword evidence="12" id="KW-1185">Reference proteome</keyword>
<evidence type="ECO:0000256" key="8">
    <source>
        <dbReference type="ARBA" id="ARBA00023136"/>
    </source>
</evidence>
<evidence type="ECO:0000256" key="7">
    <source>
        <dbReference type="ARBA" id="ARBA00022989"/>
    </source>
</evidence>
<organism evidence="11 12">
    <name type="scientific">Deinococcus aetherius</name>
    <dbReference type="NCBI Taxonomy" id="200252"/>
    <lineage>
        <taxon>Bacteria</taxon>
        <taxon>Thermotogati</taxon>
        <taxon>Deinococcota</taxon>
        <taxon>Deinococci</taxon>
        <taxon>Deinococcales</taxon>
        <taxon>Deinococcaceae</taxon>
        <taxon>Deinococcus</taxon>
    </lineage>
</organism>
<sequence>MRAHPLPAHPLPRRRRAATVNTLYYALCVLLVAVFLFPILWSALTSLKPPSEAAATPPTLWPSHLVLDNYATLAGYGAGLVRYVGNSLLVAVITIVLTSILSLLGGYGFSRFQFVGRNVLFVVMLATLMIPFQSILTPLYLILRAIHLQDTLLGLALVYTTFQLPFAIFVMRNSFDSVPREIEEAALIDGCSSVTLLTRVMFPVVLPGVVTVALFAFFGSWNEFLAALIFLNDSDKYTLPVMLLNVQSGLYGSVDWGAVQAGMMLSMLPCIALFLFLQRYYLSGLTQGAVK</sequence>
<feature type="transmembrane region" description="Helical" evidence="9">
    <location>
        <begin position="152"/>
        <end position="171"/>
    </location>
</feature>
<feature type="transmembrane region" description="Helical" evidence="9">
    <location>
        <begin position="258"/>
        <end position="277"/>
    </location>
</feature>
<evidence type="ECO:0000259" key="10">
    <source>
        <dbReference type="PROSITE" id="PS50928"/>
    </source>
</evidence>
<dbReference type="Gene3D" id="1.10.3720.10">
    <property type="entry name" value="MetI-like"/>
    <property type="match status" value="1"/>
</dbReference>
<keyword evidence="8 9" id="KW-0472">Membrane</keyword>
<dbReference type="RefSeq" id="WP_264777573.1">
    <property type="nucleotide sequence ID" value="NZ_AP026561.1"/>
</dbReference>
<evidence type="ECO:0000256" key="6">
    <source>
        <dbReference type="ARBA" id="ARBA00022692"/>
    </source>
</evidence>
<feature type="transmembrane region" description="Helical" evidence="9">
    <location>
        <begin position="119"/>
        <end position="146"/>
    </location>
</feature>
<comment type="similarity">
    <text evidence="2">Belongs to the binding-protein-dependent transport system permease family. MalFG subfamily.</text>
</comment>
<keyword evidence="6 9" id="KW-0812">Transmembrane</keyword>
<protein>
    <submittedName>
        <fullName evidence="11">ABC transporter permease</fullName>
    </submittedName>
</protein>
<feature type="transmembrane region" description="Helical" evidence="9">
    <location>
        <begin position="200"/>
        <end position="221"/>
    </location>
</feature>
<evidence type="ECO:0000313" key="11">
    <source>
        <dbReference type="EMBL" id="BDP43713.1"/>
    </source>
</evidence>
<keyword evidence="7 9" id="KW-1133">Transmembrane helix</keyword>
<evidence type="ECO:0000256" key="3">
    <source>
        <dbReference type="ARBA" id="ARBA00022448"/>
    </source>
</evidence>
<dbReference type="InterPro" id="IPR050901">
    <property type="entry name" value="BP-dep_ABC_trans_perm"/>
</dbReference>
<evidence type="ECO:0000256" key="2">
    <source>
        <dbReference type="ARBA" id="ARBA00009047"/>
    </source>
</evidence>
<evidence type="ECO:0000256" key="5">
    <source>
        <dbReference type="ARBA" id="ARBA00022597"/>
    </source>
</evidence>
<keyword evidence="5" id="KW-0762">Sugar transport</keyword>
<proteinExistence type="inferred from homology"/>
<evidence type="ECO:0000313" key="12">
    <source>
        <dbReference type="Proteomes" id="UP001064971"/>
    </source>
</evidence>
<keyword evidence="11" id="KW-0614">Plasmid</keyword>
<comment type="subcellular location">
    <subcellularLocation>
        <location evidence="1 9">Cell membrane</location>
        <topology evidence="1 9">Multi-pass membrane protein</topology>
    </subcellularLocation>
</comment>
<keyword evidence="4" id="KW-1003">Cell membrane</keyword>
<evidence type="ECO:0000256" key="1">
    <source>
        <dbReference type="ARBA" id="ARBA00004651"/>
    </source>
</evidence>
<dbReference type="EMBL" id="AP026561">
    <property type="protein sequence ID" value="BDP43713.1"/>
    <property type="molecule type" value="Genomic_DNA"/>
</dbReference>
<feature type="transmembrane region" description="Helical" evidence="9">
    <location>
        <begin position="23"/>
        <end position="44"/>
    </location>
</feature>
<dbReference type="PANTHER" id="PTHR32243">
    <property type="entry name" value="MALTOSE TRANSPORT SYSTEM PERMEASE-RELATED"/>
    <property type="match status" value="1"/>
</dbReference>
<evidence type="ECO:0000256" key="9">
    <source>
        <dbReference type="RuleBase" id="RU363032"/>
    </source>
</evidence>
<dbReference type="InterPro" id="IPR000515">
    <property type="entry name" value="MetI-like"/>
</dbReference>
<accession>A0ABM8AIV9</accession>
<feature type="transmembrane region" description="Helical" evidence="9">
    <location>
        <begin position="88"/>
        <end position="107"/>
    </location>
</feature>